<comment type="subcellular location">
    <subcellularLocation>
        <location evidence="3">Plastid</location>
        <location evidence="3">Amyloplast</location>
    </subcellularLocation>
    <subcellularLocation>
        <location evidence="2">Plastid</location>
        <location evidence="2">Chloroplast</location>
    </subcellularLocation>
</comment>
<evidence type="ECO:0000256" key="2">
    <source>
        <dbReference type="ARBA" id="ARBA00004229"/>
    </source>
</evidence>
<dbReference type="SUPFAM" id="SSF53756">
    <property type="entry name" value="UDP-Glycosyltransferase/glycogen phosphorylase"/>
    <property type="match status" value="1"/>
</dbReference>
<dbReference type="FunCoup" id="A0A1U7ZTB9">
    <property type="interactions" value="217"/>
</dbReference>
<organism evidence="16 17">
    <name type="scientific">Nelumbo nucifera</name>
    <name type="common">Sacred lotus</name>
    <dbReference type="NCBI Taxonomy" id="4432"/>
    <lineage>
        <taxon>Eukaryota</taxon>
        <taxon>Viridiplantae</taxon>
        <taxon>Streptophyta</taxon>
        <taxon>Embryophyta</taxon>
        <taxon>Tracheophyta</taxon>
        <taxon>Spermatophyta</taxon>
        <taxon>Magnoliopsida</taxon>
        <taxon>Proteales</taxon>
        <taxon>Nelumbonaceae</taxon>
        <taxon>Nelumbo</taxon>
    </lineage>
</organism>
<keyword evidence="11" id="KW-0750">Starch biosynthesis</keyword>
<dbReference type="GO" id="GO:0009501">
    <property type="term" value="C:amyloplast"/>
    <property type="evidence" value="ECO:0007669"/>
    <property type="project" value="UniProtKB-SubCell"/>
</dbReference>
<dbReference type="NCBIfam" id="TIGR02095">
    <property type="entry name" value="glgA"/>
    <property type="match status" value="1"/>
</dbReference>
<evidence type="ECO:0000256" key="11">
    <source>
        <dbReference type="ARBA" id="ARBA00022922"/>
    </source>
</evidence>
<dbReference type="InterPro" id="IPR011835">
    <property type="entry name" value="GS/SS"/>
</dbReference>
<evidence type="ECO:0000256" key="7">
    <source>
        <dbReference type="ARBA" id="ARBA00022528"/>
    </source>
</evidence>
<evidence type="ECO:0000256" key="13">
    <source>
        <dbReference type="ARBA" id="ARBA00023234"/>
    </source>
</evidence>
<reference evidence="17" key="1">
    <citation type="submission" date="2025-08" db="UniProtKB">
        <authorList>
            <consortium name="RefSeq"/>
        </authorList>
    </citation>
    <scope>IDENTIFICATION</scope>
</reference>
<dbReference type="GO" id="GO:0019252">
    <property type="term" value="P:starch biosynthetic process"/>
    <property type="evidence" value="ECO:0007669"/>
    <property type="project" value="UniProtKB-UniPathway"/>
</dbReference>
<keyword evidence="12" id="KW-0809">Transit peptide</keyword>
<dbReference type="GO" id="GO:0010021">
    <property type="term" value="P:amylopectin biosynthetic process"/>
    <property type="evidence" value="ECO:0007669"/>
    <property type="project" value="UniProtKB-ARBA"/>
</dbReference>
<keyword evidence="7" id="KW-0150">Chloroplast</keyword>
<keyword evidence="10" id="KW-0808">Transferase</keyword>
<sequence length="782" mass="87108">MTSFLSLSLPVETTMENSILPRLRFVSSSPRGRYSLNSGLNNSKFGFPNAVEGEAFPGLACNWKKMLNVYGRAKPRRSNCTRAVGKDSVEGKDSDDSVDTLQATIEKSKKVLAMQKDLLQQIAERRKLVSSIKNIKLNIEEDLDSYNGTDNSFPVQDLASTVAGSTNGKYANDIHSKSYTQATAVGMSETPDVDINGSFSEEEQGNGRNLSPEKVSLDIDSSKEFKETSSTTVQSDTVPSFLLKTSKYDLKDESTEELVESSLEDDVSSEANLVSEDETVKTPPLAGANVMNIILVAAECAPWSKTGGLGDVAGALPKALARRGHRVMVVAPRYGNYAEAQDIGVRKRYKVDGQDVEVNFFQAYIDGVDFVFMDIPMFRNIENNIYGGSREDILKRMVLFCKAAVEVPWHVPCGGVCYGDGNLVFIANDWHTALLPVYLKAYYRDHGVMKYTRSILVIHNIAHQGRGPVDDFHYVDLPEDYLDHFKLYDPIGGEHFNIFAAGLKAADRVVTVSHGYSWELKTSEGGWGLHQIINENDWKLRGIVNGIDMKEWSPLFDVHLTSDGYTNYSLETLQTGKPQCKAALQKELGLPVRENVPLIGFIGRLDHQKGVDLIAEAIPWMVGQDVQLVMLGTGRPDLEQMLRQFESQHHDKVRGWVGFSVKTAHRITAGADILLMPSRFEPCGLNQLYAMNYGTVPVVHAVGGLGDTVQQFDPFNETGFGWTFDRAEAHKLIHTLGNCLLTYREYKKSWEGIQRRGMMQDLSWDNAAQKYEEVLVAAKYQW</sequence>
<proteinExistence type="inferred from homology"/>
<gene>
    <name evidence="17" type="primary">LOC104597622</name>
</gene>
<dbReference type="HAMAP" id="MF_00484">
    <property type="entry name" value="Glycogen_synth"/>
    <property type="match status" value="1"/>
</dbReference>
<dbReference type="PANTHER" id="PTHR45825">
    <property type="entry name" value="GRANULE-BOUND STARCH SYNTHASE 1, CHLOROPLASTIC/AMYLOPLASTIC"/>
    <property type="match status" value="1"/>
</dbReference>
<dbReference type="Pfam" id="PF08323">
    <property type="entry name" value="Glyco_transf_5"/>
    <property type="match status" value="1"/>
</dbReference>
<dbReference type="GO" id="GO:0009011">
    <property type="term" value="F:alpha-1,4-glucan glucosyltransferase (ADP-glucose donor) activity"/>
    <property type="evidence" value="ECO:0007669"/>
    <property type="project" value="UniProtKB-EC"/>
</dbReference>
<evidence type="ECO:0000256" key="5">
    <source>
        <dbReference type="ARBA" id="ARBA00010281"/>
    </source>
</evidence>
<dbReference type="Proteomes" id="UP000189703">
    <property type="component" value="Unplaced"/>
</dbReference>
<dbReference type="OMA" id="CYSPGCH"/>
<dbReference type="Pfam" id="PF13692">
    <property type="entry name" value="Glyco_trans_1_4"/>
    <property type="match status" value="1"/>
</dbReference>
<dbReference type="CDD" id="cd03791">
    <property type="entry name" value="GT5_Glycogen_synthase_DULL1-like"/>
    <property type="match status" value="1"/>
</dbReference>
<dbReference type="PANTHER" id="PTHR45825:SF2">
    <property type="entry name" value="STARCH SYNTHASE 2, CHLOROPLASTIC_AMYLOPLASTIC"/>
    <property type="match status" value="1"/>
</dbReference>
<protein>
    <recommendedName>
        <fullName evidence="6">starch synthase</fullName>
        <ecNumber evidence="6">2.4.1.21</ecNumber>
    </recommendedName>
</protein>
<dbReference type="GO" id="GO:0009507">
    <property type="term" value="C:chloroplast"/>
    <property type="evidence" value="ECO:0007669"/>
    <property type="project" value="UniProtKB-SubCell"/>
</dbReference>
<comment type="catalytic activity">
    <reaction evidence="1">
        <text>[(1-&gt;4)-alpha-D-glucosyl](n) + ADP-alpha-D-glucose = [(1-&gt;4)-alpha-D-glucosyl](n+1) + ADP + H(+)</text>
        <dbReference type="Rhea" id="RHEA:18189"/>
        <dbReference type="Rhea" id="RHEA-COMP:9584"/>
        <dbReference type="Rhea" id="RHEA-COMP:9587"/>
        <dbReference type="ChEBI" id="CHEBI:15378"/>
        <dbReference type="ChEBI" id="CHEBI:15444"/>
        <dbReference type="ChEBI" id="CHEBI:57498"/>
        <dbReference type="ChEBI" id="CHEBI:456216"/>
        <dbReference type="EC" id="2.4.1.21"/>
    </reaction>
</comment>
<dbReference type="InParanoid" id="A0A1U7ZTB9"/>
<dbReference type="RefSeq" id="XP_010257576.1">
    <property type="nucleotide sequence ID" value="XM_010259274.2"/>
</dbReference>
<dbReference type="OrthoDB" id="512920at2759"/>
<dbReference type="GeneID" id="104597622"/>
<dbReference type="FunFam" id="3.40.50.2000:FF:000048">
    <property type="entry name" value="Starch synthase, chloroplastic/amyloplastic"/>
    <property type="match status" value="1"/>
</dbReference>
<dbReference type="InterPro" id="IPR013534">
    <property type="entry name" value="Starch_synth_cat_dom"/>
</dbReference>
<feature type="region of interest" description="Disordered" evidence="14">
    <location>
        <begin position="189"/>
        <end position="214"/>
    </location>
</feature>
<evidence type="ECO:0000313" key="17">
    <source>
        <dbReference type="RefSeq" id="XP_010257576.1"/>
    </source>
</evidence>
<evidence type="ECO:0000313" key="16">
    <source>
        <dbReference type="Proteomes" id="UP000189703"/>
    </source>
</evidence>
<evidence type="ECO:0000256" key="1">
    <source>
        <dbReference type="ARBA" id="ARBA00001478"/>
    </source>
</evidence>
<dbReference type="EC" id="2.4.1.21" evidence="6"/>
<accession>A0A1U7ZTB9</accession>
<dbReference type="Gene3D" id="3.40.50.2000">
    <property type="entry name" value="Glycogen Phosphorylase B"/>
    <property type="match status" value="2"/>
</dbReference>
<dbReference type="AlphaFoldDB" id="A0A1U7ZTB9"/>
<comment type="similarity">
    <text evidence="5">Belongs to the glycosyltransferase 1 family. Bacterial/plant glycogen synthase subfamily.</text>
</comment>
<keyword evidence="8" id="KW-0934">Plastid</keyword>
<evidence type="ECO:0000256" key="10">
    <source>
        <dbReference type="ARBA" id="ARBA00022679"/>
    </source>
</evidence>
<evidence type="ECO:0000256" key="12">
    <source>
        <dbReference type="ARBA" id="ARBA00022946"/>
    </source>
</evidence>
<evidence type="ECO:0000256" key="6">
    <source>
        <dbReference type="ARBA" id="ARBA00012588"/>
    </source>
</evidence>
<keyword evidence="9" id="KW-0328">Glycosyltransferase</keyword>
<evidence type="ECO:0000256" key="8">
    <source>
        <dbReference type="ARBA" id="ARBA00022640"/>
    </source>
</evidence>
<keyword evidence="13" id="KW-0035">Amyloplast</keyword>
<dbReference type="UniPathway" id="UPA00152"/>
<name>A0A1U7ZTB9_NELNU</name>
<feature type="domain" description="Starch synthase catalytic" evidence="15">
    <location>
        <begin position="292"/>
        <end position="534"/>
    </location>
</feature>
<evidence type="ECO:0000256" key="3">
    <source>
        <dbReference type="ARBA" id="ARBA00004602"/>
    </source>
</evidence>
<evidence type="ECO:0000256" key="14">
    <source>
        <dbReference type="SAM" id="MobiDB-lite"/>
    </source>
</evidence>
<dbReference type="STRING" id="4432.A0A1U7ZTB9"/>
<comment type="pathway">
    <text evidence="4">Glycan biosynthesis; starch biosynthesis.</text>
</comment>
<evidence type="ECO:0000259" key="15">
    <source>
        <dbReference type="Pfam" id="PF08323"/>
    </source>
</evidence>
<dbReference type="KEGG" id="nnu:104597622"/>
<dbReference type="FunFam" id="3.40.50.2000:FF:000025">
    <property type="entry name" value="Starch synthase, chloroplastic/amyloplastic"/>
    <property type="match status" value="1"/>
</dbReference>
<evidence type="ECO:0000256" key="9">
    <source>
        <dbReference type="ARBA" id="ARBA00022676"/>
    </source>
</evidence>
<keyword evidence="16" id="KW-1185">Reference proteome</keyword>
<dbReference type="GO" id="GO:0004373">
    <property type="term" value="F:alpha-1,4-glucan glucosyltransferase (UDP-glucose donor) activity"/>
    <property type="evidence" value="ECO:0007669"/>
    <property type="project" value="InterPro"/>
</dbReference>
<dbReference type="eggNOG" id="ENOG502QT35">
    <property type="taxonomic scope" value="Eukaryota"/>
</dbReference>
<evidence type="ECO:0000256" key="4">
    <source>
        <dbReference type="ARBA" id="ARBA00004727"/>
    </source>
</evidence>